<evidence type="ECO:0000313" key="1">
    <source>
        <dbReference type="EMBL" id="JAH61879.1"/>
    </source>
</evidence>
<proteinExistence type="predicted"/>
<organism evidence="1">
    <name type="scientific">Anguilla anguilla</name>
    <name type="common">European freshwater eel</name>
    <name type="synonym">Muraena anguilla</name>
    <dbReference type="NCBI Taxonomy" id="7936"/>
    <lineage>
        <taxon>Eukaryota</taxon>
        <taxon>Metazoa</taxon>
        <taxon>Chordata</taxon>
        <taxon>Craniata</taxon>
        <taxon>Vertebrata</taxon>
        <taxon>Euteleostomi</taxon>
        <taxon>Actinopterygii</taxon>
        <taxon>Neopterygii</taxon>
        <taxon>Teleostei</taxon>
        <taxon>Anguilliformes</taxon>
        <taxon>Anguillidae</taxon>
        <taxon>Anguilla</taxon>
    </lineage>
</organism>
<name>A0A0E9U7K6_ANGAN</name>
<protein>
    <submittedName>
        <fullName evidence="1">Uncharacterized protein</fullName>
    </submittedName>
</protein>
<dbReference type="AlphaFoldDB" id="A0A0E9U7K6"/>
<sequence length="27" mass="3294">MHFADFINPYKCLKTFFLFIYFTSAVE</sequence>
<reference evidence="1" key="1">
    <citation type="submission" date="2014-11" db="EMBL/GenBank/DDBJ databases">
        <authorList>
            <person name="Amaro Gonzalez C."/>
        </authorList>
    </citation>
    <scope>NUCLEOTIDE SEQUENCE</scope>
</reference>
<accession>A0A0E9U7K6</accession>
<dbReference type="EMBL" id="GBXM01046698">
    <property type="protein sequence ID" value="JAH61879.1"/>
    <property type="molecule type" value="Transcribed_RNA"/>
</dbReference>
<reference evidence="1" key="2">
    <citation type="journal article" date="2015" name="Fish Shellfish Immunol.">
        <title>Early steps in the European eel (Anguilla anguilla)-Vibrio vulnificus interaction in the gills: Role of the RtxA13 toxin.</title>
        <authorList>
            <person name="Callol A."/>
            <person name="Pajuelo D."/>
            <person name="Ebbesson L."/>
            <person name="Teles M."/>
            <person name="MacKenzie S."/>
            <person name="Amaro C."/>
        </authorList>
    </citation>
    <scope>NUCLEOTIDE SEQUENCE</scope>
</reference>